<gene>
    <name evidence="1" type="ORF">F8M41_004739</name>
</gene>
<dbReference type="EMBL" id="WTPW01001437">
    <property type="protein sequence ID" value="KAF0436089.1"/>
    <property type="molecule type" value="Genomic_DNA"/>
</dbReference>
<evidence type="ECO:0000313" key="2">
    <source>
        <dbReference type="Proteomes" id="UP000439903"/>
    </source>
</evidence>
<evidence type="ECO:0000313" key="1">
    <source>
        <dbReference type="EMBL" id="KAF0436089.1"/>
    </source>
</evidence>
<dbReference type="Proteomes" id="UP000439903">
    <property type="component" value="Unassembled WGS sequence"/>
</dbReference>
<name>A0A8H3XA19_GIGMA</name>
<protein>
    <submittedName>
        <fullName evidence="1">Uncharacterized protein</fullName>
    </submittedName>
</protein>
<sequence length="98" mass="10799">MSDNRNLTEIVTGFGYYGSGRNMSCMVEAHLSIEGSPLAPLSSPLTPLGSPLASLAPLGSIGNFLNEVYSLPTLIEGYEFMFKRQYDLDRRMKSKHPN</sequence>
<reference evidence="1 2" key="1">
    <citation type="journal article" date="2019" name="Environ. Microbiol.">
        <title>At the nexus of three kingdoms: the genome of the mycorrhizal fungus Gigaspora margarita provides insights into plant, endobacterial and fungal interactions.</title>
        <authorList>
            <person name="Venice F."/>
            <person name="Ghignone S."/>
            <person name="Salvioli di Fossalunga A."/>
            <person name="Amselem J."/>
            <person name="Novero M."/>
            <person name="Xianan X."/>
            <person name="Sedzielewska Toro K."/>
            <person name="Morin E."/>
            <person name="Lipzen A."/>
            <person name="Grigoriev I.V."/>
            <person name="Henrissat B."/>
            <person name="Martin F.M."/>
            <person name="Bonfante P."/>
        </authorList>
    </citation>
    <scope>NUCLEOTIDE SEQUENCE [LARGE SCALE GENOMIC DNA]</scope>
    <source>
        <strain evidence="1 2">BEG34</strain>
    </source>
</reference>
<proteinExistence type="predicted"/>
<dbReference type="AlphaFoldDB" id="A0A8H3XA19"/>
<keyword evidence="2" id="KW-1185">Reference proteome</keyword>
<accession>A0A8H3XA19</accession>
<organism evidence="1 2">
    <name type="scientific">Gigaspora margarita</name>
    <dbReference type="NCBI Taxonomy" id="4874"/>
    <lineage>
        <taxon>Eukaryota</taxon>
        <taxon>Fungi</taxon>
        <taxon>Fungi incertae sedis</taxon>
        <taxon>Mucoromycota</taxon>
        <taxon>Glomeromycotina</taxon>
        <taxon>Glomeromycetes</taxon>
        <taxon>Diversisporales</taxon>
        <taxon>Gigasporaceae</taxon>
        <taxon>Gigaspora</taxon>
    </lineage>
</organism>
<comment type="caution">
    <text evidence="1">The sequence shown here is derived from an EMBL/GenBank/DDBJ whole genome shotgun (WGS) entry which is preliminary data.</text>
</comment>